<dbReference type="GO" id="GO:0032259">
    <property type="term" value="P:methylation"/>
    <property type="evidence" value="ECO:0007669"/>
    <property type="project" value="UniProtKB-KW"/>
</dbReference>
<accession>A0A9X1IJC7</accession>
<evidence type="ECO:0000259" key="1">
    <source>
        <dbReference type="Pfam" id="PF13649"/>
    </source>
</evidence>
<sequence>MPDLDHLLADLPWCKSAKRALRLIYPDHIRGKRIADLGCLEGGYALEFARMGMDALGIEVRQSNYDNCLIVKERAGLPNLNFVKDDAWKVAEHGPFDVIYCCGILYHLDRPREFVNLSVRPGTDRLI</sequence>
<dbReference type="Proteomes" id="UP001139311">
    <property type="component" value="Unassembled WGS sequence"/>
</dbReference>
<keyword evidence="3" id="KW-1185">Reference proteome</keyword>
<keyword evidence="2" id="KW-0808">Transferase</keyword>
<name>A0A9X1IJC7_9PROT</name>
<evidence type="ECO:0000313" key="3">
    <source>
        <dbReference type="Proteomes" id="UP001139311"/>
    </source>
</evidence>
<dbReference type="SUPFAM" id="SSF53335">
    <property type="entry name" value="S-adenosyl-L-methionine-dependent methyltransferases"/>
    <property type="match status" value="1"/>
</dbReference>
<dbReference type="GO" id="GO:0008168">
    <property type="term" value="F:methyltransferase activity"/>
    <property type="evidence" value="ECO:0007669"/>
    <property type="project" value="UniProtKB-KW"/>
</dbReference>
<organism evidence="2 3">
    <name type="scientific">Roseicella aerolata</name>
    <dbReference type="NCBI Taxonomy" id="2883479"/>
    <lineage>
        <taxon>Bacteria</taxon>
        <taxon>Pseudomonadati</taxon>
        <taxon>Pseudomonadota</taxon>
        <taxon>Alphaproteobacteria</taxon>
        <taxon>Acetobacterales</taxon>
        <taxon>Roseomonadaceae</taxon>
        <taxon>Roseicella</taxon>
    </lineage>
</organism>
<evidence type="ECO:0000313" key="2">
    <source>
        <dbReference type="EMBL" id="MCB4825211.1"/>
    </source>
</evidence>
<dbReference type="RefSeq" id="WP_226613963.1">
    <property type="nucleotide sequence ID" value="NZ_JAJAQI010000072.1"/>
</dbReference>
<reference evidence="2" key="1">
    <citation type="submission" date="2021-10" db="EMBL/GenBank/DDBJ databases">
        <title>Roseicella aerolatum sp. nov., isolated from aerosols of e-waste dismantling site.</title>
        <authorList>
            <person name="Qin T."/>
        </authorList>
    </citation>
    <scope>NUCLEOTIDE SEQUENCE</scope>
    <source>
        <strain evidence="2">GB24</strain>
    </source>
</reference>
<dbReference type="InterPro" id="IPR041698">
    <property type="entry name" value="Methyltransf_25"/>
</dbReference>
<dbReference type="Pfam" id="PF13649">
    <property type="entry name" value="Methyltransf_25"/>
    <property type="match status" value="1"/>
</dbReference>
<dbReference type="CDD" id="cd02440">
    <property type="entry name" value="AdoMet_MTases"/>
    <property type="match status" value="1"/>
</dbReference>
<proteinExistence type="predicted"/>
<dbReference type="InterPro" id="IPR029063">
    <property type="entry name" value="SAM-dependent_MTases_sf"/>
</dbReference>
<dbReference type="EMBL" id="JAJAQI010000072">
    <property type="protein sequence ID" value="MCB4825211.1"/>
    <property type="molecule type" value="Genomic_DNA"/>
</dbReference>
<gene>
    <name evidence="2" type="ORF">LHA35_26170</name>
</gene>
<feature type="domain" description="Methyltransferase" evidence="1">
    <location>
        <begin position="34"/>
        <end position="112"/>
    </location>
</feature>
<dbReference type="Gene3D" id="3.40.50.150">
    <property type="entry name" value="Vaccinia Virus protein VP39"/>
    <property type="match status" value="1"/>
</dbReference>
<protein>
    <submittedName>
        <fullName evidence="2">Methyltransferase domain-containing protein</fullName>
    </submittedName>
</protein>
<keyword evidence="2" id="KW-0489">Methyltransferase</keyword>
<comment type="caution">
    <text evidence="2">The sequence shown here is derived from an EMBL/GenBank/DDBJ whole genome shotgun (WGS) entry which is preliminary data.</text>
</comment>
<dbReference type="AlphaFoldDB" id="A0A9X1IJC7"/>